<keyword evidence="14" id="KW-1185">Reference proteome</keyword>
<feature type="compositionally biased region" description="Polar residues" evidence="10">
    <location>
        <begin position="356"/>
        <end position="378"/>
    </location>
</feature>
<evidence type="ECO:0000256" key="7">
    <source>
        <dbReference type="ARBA" id="ARBA00023242"/>
    </source>
</evidence>
<sequence length="461" mass="50673">MGSPKAKNSEGSSCDYCNEETAVLYCRADSAKLCLLCDHHVHSANSLSKKHLRSQICDRCASQPASVRTRHDALLLCDDCAGDCDRSTLDGFSGCPSAAELASLWGLDLHNGKPFHLPTIDLIDAHDSFDWSDLLVPSHSHNGVGVDPMAFNNNNNDNNCGKKHHLIVKQLSRLQNSIPDGGGDLRDVDYSVVPAAIDDGLLDIDNQTQSILLQCQPPQPQPQPQHQQQQQQQLDVSSLISFPTNVDSMGADRIANCSAGNVMWPAHPTNPTIQFHASPSNHVYLDLQIWDFNSGQMRGHEESKRLDIGYRGNDGGFMINSYGGLLQEADLAASKVLGNLFEMTCTNTPDDIRLFNSNLHNPTASQGSATSEGNNLPGSSDIRFMEQSAFLGVDSAGSTIRAKADIELLAQNRGNAMQRYKEKKKTRRYEKQIRYESRKARADTRKRVRGRFVKANEATLG</sequence>
<feature type="compositionally biased region" description="Low complexity" evidence="10">
    <location>
        <begin position="224"/>
        <end position="233"/>
    </location>
</feature>
<keyword evidence="6" id="KW-0862">Zinc</keyword>
<dbReference type="GO" id="GO:0005634">
    <property type="term" value="C:nucleus"/>
    <property type="evidence" value="ECO:0007669"/>
    <property type="project" value="UniProtKB-SubCell"/>
</dbReference>
<dbReference type="CDD" id="cd19821">
    <property type="entry name" value="Bbox1_BBX-like"/>
    <property type="match status" value="1"/>
</dbReference>
<dbReference type="EMBL" id="JAKOGI010000229">
    <property type="protein sequence ID" value="KAJ8439104.1"/>
    <property type="molecule type" value="Genomic_DNA"/>
</dbReference>
<accession>A0A9Q1K9Y9</accession>
<evidence type="ECO:0000256" key="9">
    <source>
        <dbReference type="PROSITE-ProRule" id="PRU00357"/>
    </source>
</evidence>
<keyword evidence="7 9" id="KW-0539">Nucleus</keyword>
<dbReference type="InterPro" id="IPR010402">
    <property type="entry name" value="CCT_domain"/>
</dbReference>
<name>A0A9Q1K9Y9_9CARY</name>
<feature type="domain" description="CCT" evidence="12">
    <location>
        <begin position="413"/>
        <end position="455"/>
    </location>
</feature>
<evidence type="ECO:0000256" key="5">
    <source>
        <dbReference type="ARBA" id="ARBA00022771"/>
    </source>
</evidence>
<feature type="domain" description="B box-type" evidence="11">
    <location>
        <begin position="9"/>
        <end position="56"/>
    </location>
</feature>
<evidence type="ECO:0000256" key="2">
    <source>
        <dbReference type="ARBA" id="ARBA00010024"/>
    </source>
</evidence>
<dbReference type="GO" id="GO:0008270">
    <property type="term" value="F:zinc ion binding"/>
    <property type="evidence" value="ECO:0007669"/>
    <property type="project" value="UniProtKB-KW"/>
</dbReference>
<evidence type="ECO:0000256" key="1">
    <source>
        <dbReference type="ARBA" id="ARBA00004123"/>
    </source>
</evidence>
<dbReference type="Proteomes" id="UP001153076">
    <property type="component" value="Unassembled WGS sequence"/>
</dbReference>
<proteinExistence type="inferred from homology"/>
<organism evidence="13 14">
    <name type="scientific">Carnegiea gigantea</name>
    <dbReference type="NCBI Taxonomy" id="171969"/>
    <lineage>
        <taxon>Eukaryota</taxon>
        <taxon>Viridiplantae</taxon>
        <taxon>Streptophyta</taxon>
        <taxon>Embryophyta</taxon>
        <taxon>Tracheophyta</taxon>
        <taxon>Spermatophyta</taxon>
        <taxon>Magnoliopsida</taxon>
        <taxon>eudicotyledons</taxon>
        <taxon>Gunneridae</taxon>
        <taxon>Pentapetalae</taxon>
        <taxon>Caryophyllales</taxon>
        <taxon>Cactineae</taxon>
        <taxon>Cactaceae</taxon>
        <taxon>Cactoideae</taxon>
        <taxon>Echinocereeae</taxon>
        <taxon>Carnegiea</taxon>
    </lineage>
</organism>
<comment type="subcellular location">
    <subcellularLocation>
        <location evidence="1 9">Nucleus</location>
    </subcellularLocation>
</comment>
<evidence type="ECO:0000256" key="10">
    <source>
        <dbReference type="SAM" id="MobiDB-lite"/>
    </source>
</evidence>
<evidence type="ECO:0000256" key="8">
    <source>
        <dbReference type="PROSITE-ProRule" id="PRU00024"/>
    </source>
</evidence>
<evidence type="ECO:0000259" key="12">
    <source>
        <dbReference type="PROSITE" id="PS51017"/>
    </source>
</evidence>
<dbReference type="PROSITE" id="PS51017">
    <property type="entry name" value="CCT"/>
    <property type="match status" value="1"/>
</dbReference>
<feature type="region of interest" description="Disordered" evidence="10">
    <location>
        <begin position="215"/>
        <end position="235"/>
    </location>
</feature>
<dbReference type="PANTHER" id="PTHR31717:SF45">
    <property type="entry name" value="ZINC FINGER PROTEIN CONSTANS-LIKE 14-RELATED"/>
    <property type="match status" value="1"/>
</dbReference>
<comment type="similarity">
    <text evidence="2">Belongs to the CONSTANS family.</text>
</comment>
<keyword evidence="4" id="KW-0677">Repeat</keyword>
<feature type="region of interest" description="Disordered" evidence="10">
    <location>
        <begin position="356"/>
        <end position="379"/>
    </location>
</feature>
<keyword evidence="3" id="KW-0479">Metal-binding</keyword>
<reference evidence="13" key="1">
    <citation type="submission" date="2022-04" db="EMBL/GenBank/DDBJ databases">
        <title>Carnegiea gigantea Genome sequencing and assembly v2.</title>
        <authorList>
            <person name="Copetti D."/>
            <person name="Sanderson M.J."/>
            <person name="Burquez A."/>
            <person name="Wojciechowski M.F."/>
        </authorList>
    </citation>
    <scope>NUCLEOTIDE SEQUENCE</scope>
    <source>
        <strain evidence="13">SGP5-SGP5p</strain>
        <tissue evidence="13">Aerial part</tissue>
    </source>
</reference>
<dbReference type="AlphaFoldDB" id="A0A9Q1K9Y9"/>
<dbReference type="InterPro" id="IPR000315">
    <property type="entry name" value="Znf_B-box"/>
</dbReference>
<dbReference type="OrthoDB" id="153872at2759"/>
<protein>
    <submittedName>
        <fullName evidence="13">Uncharacterized protein</fullName>
    </submittedName>
</protein>
<comment type="caution">
    <text evidence="13">The sequence shown here is derived from an EMBL/GenBank/DDBJ whole genome shotgun (WGS) entry which is preliminary data.</text>
</comment>
<keyword evidence="5 8" id="KW-0863">Zinc-finger</keyword>
<dbReference type="InterPro" id="IPR049808">
    <property type="entry name" value="CONSTANS-like_Bbox1"/>
</dbReference>
<evidence type="ECO:0000313" key="13">
    <source>
        <dbReference type="EMBL" id="KAJ8439104.1"/>
    </source>
</evidence>
<dbReference type="GO" id="GO:0006355">
    <property type="term" value="P:regulation of DNA-templated transcription"/>
    <property type="evidence" value="ECO:0007669"/>
    <property type="project" value="UniProtKB-ARBA"/>
</dbReference>
<evidence type="ECO:0000256" key="6">
    <source>
        <dbReference type="ARBA" id="ARBA00022833"/>
    </source>
</evidence>
<dbReference type="PANTHER" id="PTHR31717">
    <property type="entry name" value="ZINC FINGER PROTEIN CONSTANS-LIKE 10"/>
    <property type="match status" value="1"/>
</dbReference>
<evidence type="ECO:0000256" key="4">
    <source>
        <dbReference type="ARBA" id="ARBA00022737"/>
    </source>
</evidence>
<dbReference type="Pfam" id="PF06203">
    <property type="entry name" value="CCT"/>
    <property type="match status" value="1"/>
</dbReference>
<evidence type="ECO:0000256" key="3">
    <source>
        <dbReference type="ARBA" id="ARBA00022723"/>
    </source>
</evidence>
<dbReference type="SMART" id="SM00336">
    <property type="entry name" value="BBOX"/>
    <property type="match status" value="1"/>
</dbReference>
<evidence type="ECO:0000313" key="14">
    <source>
        <dbReference type="Proteomes" id="UP001153076"/>
    </source>
</evidence>
<evidence type="ECO:0000259" key="11">
    <source>
        <dbReference type="PROSITE" id="PS50119"/>
    </source>
</evidence>
<gene>
    <name evidence="13" type="ORF">Cgig2_027030</name>
</gene>
<dbReference type="PROSITE" id="PS50119">
    <property type="entry name" value="ZF_BBOX"/>
    <property type="match status" value="1"/>
</dbReference>